<dbReference type="RefSeq" id="WP_206370218.1">
    <property type="nucleotide sequence ID" value="NZ_CAWPTM010000030.1"/>
</dbReference>
<dbReference type="Proteomes" id="UP000779070">
    <property type="component" value="Unassembled WGS sequence"/>
</dbReference>
<keyword evidence="2" id="KW-1185">Reference proteome</keyword>
<sequence>MRHNEALDDCSDPIVSNLLQWRNRQKVDRYERLEWVEAHRGQKKSSQLAA</sequence>
<proteinExistence type="predicted"/>
<dbReference type="EMBL" id="JAFHLB010000015">
    <property type="protein sequence ID" value="MBN3578563.1"/>
    <property type="molecule type" value="Genomic_DNA"/>
</dbReference>
<gene>
    <name evidence="1" type="ORF">JYA62_12920</name>
</gene>
<accession>A0ABS3A2E5</accession>
<comment type="caution">
    <text evidence="1">The sequence shown here is derived from an EMBL/GenBank/DDBJ whole genome shotgun (WGS) entry which is preliminary data.</text>
</comment>
<evidence type="ECO:0008006" key="3">
    <source>
        <dbReference type="Google" id="ProtNLM"/>
    </source>
</evidence>
<evidence type="ECO:0000313" key="2">
    <source>
        <dbReference type="Proteomes" id="UP000779070"/>
    </source>
</evidence>
<reference evidence="1 2" key="1">
    <citation type="submission" date="2021-02" db="EMBL/GenBank/DDBJ databases">
        <title>Draft Genome Sequences of 5 Vibrio neptunius Strains Isolated From of Bivalve Hatcheries.</title>
        <authorList>
            <person name="Galvis F."/>
            <person name="Barja J.L."/>
            <person name="Lemos M.L."/>
            <person name="Balado M."/>
        </authorList>
    </citation>
    <scope>NUCLEOTIDE SEQUENCE [LARGE SCALE GENOMIC DNA]</scope>
    <source>
        <strain evidence="1 2">PP-145.98</strain>
    </source>
</reference>
<evidence type="ECO:0000313" key="1">
    <source>
        <dbReference type="EMBL" id="MBN3578563.1"/>
    </source>
</evidence>
<protein>
    <recommendedName>
        <fullName evidence="3">Transposase</fullName>
    </recommendedName>
</protein>
<organism evidence="1 2">
    <name type="scientific">Vibrio neptunius</name>
    <dbReference type="NCBI Taxonomy" id="170651"/>
    <lineage>
        <taxon>Bacteria</taxon>
        <taxon>Pseudomonadati</taxon>
        <taxon>Pseudomonadota</taxon>
        <taxon>Gammaproteobacteria</taxon>
        <taxon>Vibrionales</taxon>
        <taxon>Vibrionaceae</taxon>
        <taxon>Vibrio</taxon>
    </lineage>
</organism>
<name>A0ABS3A2E5_9VIBR</name>